<keyword evidence="2" id="KW-1185">Reference proteome</keyword>
<organism evidence="1 2">
    <name type="scientific">Araneus ventricosus</name>
    <name type="common">Orbweaver spider</name>
    <name type="synonym">Epeira ventricosa</name>
    <dbReference type="NCBI Taxonomy" id="182803"/>
    <lineage>
        <taxon>Eukaryota</taxon>
        <taxon>Metazoa</taxon>
        <taxon>Ecdysozoa</taxon>
        <taxon>Arthropoda</taxon>
        <taxon>Chelicerata</taxon>
        <taxon>Arachnida</taxon>
        <taxon>Araneae</taxon>
        <taxon>Araneomorphae</taxon>
        <taxon>Entelegynae</taxon>
        <taxon>Araneoidea</taxon>
        <taxon>Araneidae</taxon>
        <taxon>Araneus</taxon>
    </lineage>
</organism>
<sequence length="307" mass="35648">MGRHARPTRGGFYQILDKIRQREVCLYAFGNRIRKRQIYDVVQLSLRNRKDPSRKIQISAVVIEDITVGEIEVPSERVRNIAFERGIELADTGDSEEVHVLIGSDFIWEVLKDTNVRLNVRLVATDSIFGFVVQGSERESDCGEGHVNLLRVINEELKYDRVKDLSKLEVIGLNPKNEIPHSDLEILEEFEQNVTYENNGYGTKLLWKDNHKGLNDNYEIARQRLFSLNKGFKREENFYSKYKDINNSQLEDNIMLKINCESKNDVSKGFMPHRWVVKELKETTKLRICYDASSKANNEMSLNMVNC</sequence>
<dbReference type="OrthoDB" id="6433228at2759"/>
<comment type="caution">
    <text evidence="1">The sequence shown here is derived from an EMBL/GenBank/DDBJ whole genome shotgun (WGS) entry which is preliminary data.</text>
</comment>
<dbReference type="EMBL" id="BGPR01052897">
    <property type="protein sequence ID" value="GBO29723.1"/>
    <property type="molecule type" value="Genomic_DNA"/>
</dbReference>
<proteinExistence type="predicted"/>
<accession>A0A4Y2VWE2</accession>
<gene>
    <name evidence="1" type="ORF">AVEN_42311_1</name>
</gene>
<dbReference type="PANTHER" id="PTHR47331:SF1">
    <property type="entry name" value="GAG-LIKE PROTEIN"/>
    <property type="match status" value="1"/>
</dbReference>
<protein>
    <submittedName>
        <fullName evidence="1">Uncharacterized protein</fullName>
    </submittedName>
</protein>
<dbReference type="AlphaFoldDB" id="A0A4Y2VWE2"/>
<evidence type="ECO:0000313" key="2">
    <source>
        <dbReference type="Proteomes" id="UP000499080"/>
    </source>
</evidence>
<name>A0A4Y2VWE2_ARAVE</name>
<reference evidence="1 2" key="1">
    <citation type="journal article" date="2019" name="Sci. Rep.">
        <title>Orb-weaving spider Araneus ventricosus genome elucidates the spidroin gene catalogue.</title>
        <authorList>
            <person name="Kono N."/>
            <person name="Nakamura H."/>
            <person name="Ohtoshi R."/>
            <person name="Moran D.A.P."/>
            <person name="Shinohara A."/>
            <person name="Yoshida Y."/>
            <person name="Fujiwara M."/>
            <person name="Mori M."/>
            <person name="Tomita M."/>
            <person name="Arakawa K."/>
        </authorList>
    </citation>
    <scope>NUCLEOTIDE SEQUENCE [LARGE SCALE GENOMIC DNA]</scope>
</reference>
<dbReference type="PANTHER" id="PTHR47331">
    <property type="entry name" value="PHD-TYPE DOMAIN-CONTAINING PROTEIN"/>
    <property type="match status" value="1"/>
</dbReference>
<evidence type="ECO:0000313" key="1">
    <source>
        <dbReference type="EMBL" id="GBO29723.1"/>
    </source>
</evidence>
<dbReference type="Proteomes" id="UP000499080">
    <property type="component" value="Unassembled WGS sequence"/>
</dbReference>